<sequence>MPPLKPYLVTLSSFPVKTASTKVCQIPFGYHLGVPSSIPGEVAPGFSYVGIVPDNAAGRRVFSELSSFRRSFTPTMLHTSLNPHRLSKTSMTSLRGNVENWETSASDSPLCPALAATTAHIPSTKRRIAGECARDREIERKRGRKRGREREKEIGRERMRAGEREREREEMVHVSGGDAGTQGGAISSLAESCGCNIRARARGDKAMRKQEAPLLSRHAFPGGNPHDILYIHLSRHFYTPFTVTSYFYKDLLPGKSSASCKQYLTNGRTARLPSTRTELDSRRGRPRIFARGNRAPEDATGRRVSRSLAPPCQHYAIRRFILIGSQDLDVKEPPNISTHSPANGATTSDDTANSLQQLAAFSFRLLPPIFLSHKSRLTKYYY</sequence>
<reference evidence="2 3" key="1">
    <citation type="submission" date="2023-02" db="EMBL/GenBank/DDBJ databases">
        <title>LHISI_Scaffold_Assembly.</title>
        <authorList>
            <person name="Stuart O.P."/>
            <person name="Cleave R."/>
            <person name="Magrath M.J.L."/>
            <person name="Mikheyev A.S."/>
        </authorList>
    </citation>
    <scope>NUCLEOTIDE SEQUENCE [LARGE SCALE GENOMIC DNA]</scope>
    <source>
        <strain evidence="2">Daus_M_001</strain>
        <tissue evidence="2">Leg muscle</tissue>
    </source>
</reference>
<feature type="compositionally biased region" description="Basic and acidic residues" evidence="1">
    <location>
        <begin position="148"/>
        <end position="172"/>
    </location>
</feature>
<organism evidence="2 3">
    <name type="scientific">Dryococelus australis</name>
    <dbReference type="NCBI Taxonomy" id="614101"/>
    <lineage>
        <taxon>Eukaryota</taxon>
        <taxon>Metazoa</taxon>
        <taxon>Ecdysozoa</taxon>
        <taxon>Arthropoda</taxon>
        <taxon>Hexapoda</taxon>
        <taxon>Insecta</taxon>
        <taxon>Pterygota</taxon>
        <taxon>Neoptera</taxon>
        <taxon>Polyneoptera</taxon>
        <taxon>Phasmatodea</taxon>
        <taxon>Verophasmatodea</taxon>
        <taxon>Anareolatae</taxon>
        <taxon>Phasmatidae</taxon>
        <taxon>Eurycanthinae</taxon>
        <taxon>Dryococelus</taxon>
    </lineage>
</organism>
<dbReference type="Proteomes" id="UP001159363">
    <property type="component" value="Chromosome 1"/>
</dbReference>
<evidence type="ECO:0000256" key="1">
    <source>
        <dbReference type="SAM" id="MobiDB-lite"/>
    </source>
</evidence>
<evidence type="ECO:0000313" key="2">
    <source>
        <dbReference type="EMBL" id="KAJ8897246.1"/>
    </source>
</evidence>
<gene>
    <name evidence="2" type="ORF">PR048_002592</name>
</gene>
<comment type="caution">
    <text evidence="2">The sequence shown here is derived from an EMBL/GenBank/DDBJ whole genome shotgun (WGS) entry which is preliminary data.</text>
</comment>
<dbReference type="EMBL" id="JARBHB010000001">
    <property type="protein sequence ID" value="KAJ8897246.1"/>
    <property type="molecule type" value="Genomic_DNA"/>
</dbReference>
<keyword evidence="3" id="KW-1185">Reference proteome</keyword>
<feature type="region of interest" description="Disordered" evidence="1">
    <location>
        <begin position="141"/>
        <end position="183"/>
    </location>
</feature>
<accession>A0ABQ9ILN1</accession>
<name>A0ABQ9ILN1_9NEOP</name>
<protein>
    <submittedName>
        <fullName evidence="2">Uncharacterized protein</fullName>
    </submittedName>
</protein>
<proteinExistence type="predicted"/>
<evidence type="ECO:0000313" key="3">
    <source>
        <dbReference type="Proteomes" id="UP001159363"/>
    </source>
</evidence>